<reference evidence="1 2" key="1">
    <citation type="submission" date="2020-04" db="EMBL/GenBank/DDBJ databases">
        <title>Perkinsus chesapeaki whole genome sequence.</title>
        <authorList>
            <person name="Bogema D.R."/>
        </authorList>
    </citation>
    <scope>NUCLEOTIDE SEQUENCE [LARGE SCALE GENOMIC DNA]</scope>
    <source>
        <strain evidence="1">ATCC PRA-425</strain>
    </source>
</reference>
<dbReference type="EMBL" id="JAAPAO010000273">
    <property type="protein sequence ID" value="KAF4665018.1"/>
    <property type="molecule type" value="Genomic_DNA"/>
</dbReference>
<name>A0A7J6M0E2_PERCH</name>
<gene>
    <name evidence="1" type="ORF">FOL47_004837</name>
</gene>
<protein>
    <submittedName>
        <fullName evidence="1">Uncharacterized protein</fullName>
    </submittedName>
</protein>
<dbReference type="AlphaFoldDB" id="A0A7J6M0E2"/>
<evidence type="ECO:0000313" key="1">
    <source>
        <dbReference type="EMBL" id="KAF4665018.1"/>
    </source>
</evidence>
<organism evidence="1 2">
    <name type="scientific">Perkinsus chesapeaki</name>
    <name type="common">Clam parasite</name>
    <name type="synonym">Perkinsus andrewsi</name>
    <dbReference type="NCBI Taxonomy" id="330153"/>
    <lineage>
        <taxon>Eukaryota</taxon>
        <taxon>Sar</taxon>
        <taxon>Alveolata</taxon>
        <taxon>Perkinsozoa</taxon>
        <taxon>Perkinsea</taxon>
        <taxon>Perkinsida</taxon>
        <taxon>Perkinsidae</taxon>
        <taxon>Perkinsus</taxon>
    </lineage>
</organism>
<evidence type="ECO:0000313" key="2">
    <source>
        <dbReference type="Proteomes" id="UP000591131"/>
    </source>
</evidence>
<keyword evidence="2" id="KW-1185">Reference proteome</keyword>
<sequence length="102" mass="11542">MYTPLKEFLYNGLDASKRKGHVCEEERTEHEKMEISSLRSKLASRIHALETYMATASLAAVGQRMETYDTVEAEVGGTEKAAGVDIVPVVKNKRKRRRRGCR</sequence>
<dbReference type="Proteomes" id="UP000591131">
    <property type="component" value="Unassembled WGS sequence"/>
</dbReference>
<comment type="caution">
    <text evidence="1">The sequence shown here is derived from an EMBL/GenBank/DDBJ whole genome shotgun (WGS) entry which is preliminary data.</text>
</comment>
<accession>A0A7J6M0E2</accession>
<proteinExistence type="predicted"/>